<dbReference type="STRING" id="313596.RB2501_16014"/>
<evidence type="ECO:0000313" key="2">
    <source>
        <dbReference type="EMBL" id="EAR15849.1"/>
    </source>
</evidence>
<accession>A4CLV0</accession>
<feature type="chain" id="PRO_5002666533" description="DUF4835 domain-containing protein" evidence="1">
    <location>
        <begin position="24"/>
        <end position="301"/>
    </location>
</feature>
<evidence type="ECO:0000313" key="3">
    <source>
        <dbReference type="Proteomes" id="UP000009049"/>
    </source>
</evidence>
<dbReference type="HOGENOM" id="CLU_080414_0_0_10"/>
<proteinExistence type="predicted"/>
<name>A4CLV0_ROBBH</name>
<reference evidence="2 3" key="1">
    <citation type="journal article" date="2009" name="J. Bacteriol.">
        <title>Complete genome sequence of Robiginitalea biformata HTCC2501.</title>
        <authorList>
            <person name="Oh H.M."/>
            <person name="Giovannoni S.J."/>
            <person name="Lee K."/>
            <person name="Ferriera S."/>
            <person name="Johnson J."/>
            <person name="Cho J.C."/>
        </authorList>
    </citation>
    <scope>NUCLEOTIDE SEQUENCE [LARGE SCALE GENOMIC DNA]</scope>
    <source>
        <strain evidence="3">ATCC BAA-864 / HTCC2501 / KCTC 12146</strain>
    </source>
</reference>
<dbReference type="RefSeq" id="WP_015755164.1">
    <property type="nucleotide sequence ID" value="NC_013222.1"/>
</dbReference>
<dbReference type="AlphaFoldDB" id="A4CLV0"/>
<gene>
    <name evidence="2" type="ordered locus">RB2501_16014</name>
</gene>
<keyword evidence="3" id="KW-1185">Reference proteome</keyword>
<dbReference type="InterPro" id="IPR032274">
    <property type="entry name" value="DUF4835"/>
</dbReference>
<dbReference type="eggNOG" id="ENOG502Z7MQ">
    <property type="taxonomic scope" value="Bacteria"/>
</dbReference>
<evidence type="ECO:0008006" key="4">
    <source>
        <dbReference type="Google" id="ProtNLM"/>
    </source>
</evidence>
<dbReference type="KEGG" id="rbi:RB2501_16014"/>
<dbReference type="Pfam" id="PF16119">
    <property type="entry name" value="DUF4835"/>
    <property type="match status" value="1"/>
</dbReference>
<keyword evidence="1" id="KW-0732">Signal</keyword>
<dbReference type="OrthoDB" id="9773381at2"/>
<sequence>MRVFRNNLLAGLLLLAAAWQARAQELNCTVTVNSDQVSQTNQQIFRTLERSLAEFVNKTRWTDRVYRENERVNCRMFITVTNFDSNRFEATIQIQSSRPVFNTSYETPILNYKDDKFNFEYIEFQPLVFNENAFSSNLVGVVAYYAYIMLGLDADTFQLEGGSDLYNKARAIVTQAQGNNYPGWGQTATDNRTRFQLVDNLLSNTFREYRIALYNYHRKGLDIMADNNSTGKQVIAGSLRLFETLIQRRPNAFLIQTFFDAKAEEIQNIFSDGPKVDIVQLKETLNRVAPFYASTWNQITY</sequence>
<organism evidence="2 3">
    <name type="scientific">Robiginitalea biformata (strain ATCC BAA-864 / DSM 15991 / KCTC 12146 / HTCC2501)</name>
    <dbReference type="NCBI Taxonomy" id="313596"/>
    <lineage>
        <taxon>Bacteria</taxon>
        <taxon>Pseudomonadati</taxon>
        <taxon>Bacteroidota</taxon>
        <taxon>Flavobacteriia</taxon>
        <taxon>Flavobacteriales</taxon>
        <taxon>Flavobacteriaceae</taxon>
        <taxon>Robiginitalea</taxon>
    </lineage>
</organism>
<dbReference type="Proteomes" id="UP000009049">
    <property type="component" value="Chromosome"/>
</dbReference>
<evidence type="ECO:0000256" key="1">
    <source>
        <dbReference type="SAM" id="SignalP"/>
    </source>
</evidence>
<protein>
    <recommendedName>
        <fullName evidence="4">DUF4835 domain-containing protein</fullName>
    </recommendedName>
</protein>
<feature type="signal peptide" evidence="1">
    <location>
        <begin position="1"/>
        <end position="23"/>
    </location>
</feature>
<dbReference type="EMBL" id="CP001712">
    <property type="protein sequence ID" value="EAR15849.1"/>
    <property type="molecule type" value="Genomic_DNA"/>
</dbReference>